<evidence type="ECO:0000313" key="2">
    <source>
        <dbReference type="EMBL" id="KIY64139.1"/>
    </source>
</evidence>
<feature type="region of interest" description="Disordered" evidence="1">
    <location>
        <begin position="386"/>
        <end position="525"/>
    </location>
</feature>
<proteinExistence type="predicted"/>
<gene>
    <name evidence="2" type="ORF">CYLTODRAFT_446197</name>
</gene>
<sequence length="584" mass="62965">MRVLLASSKGNVVRYFPYSGYLGLTPVKIEGVVITRFDQDQKTLTTRNITIAARCYELIQGPTGVLHSNVLESYTKTLWEGSSTGHGDYSELGEVELPFRLSIPPSSSGLSTATYVEYRCVWRVEAVVNHVPIPGIGNRIIRHCELPLIRFNSPPIPASIRPPLPDGVQPTLDRETKKPRAPRIRYTIVSPSVAVGPLDLVPISLFLLPESPTTSIRSASAVIERRIAIKDPASIPPVPPSTLGQTSSQDSFSSTLHGSTFTNSSATITLHLQRPVTAPFATSTQPADVRVSTHPIAATESSGPFAHGDQKGVLFKTLTIPWPVPSSNGRWTIGETTTTDIASVQFFVRAKVIITSPSGTESLDLEEQEILVVPTNGAERELALSEYQDARRRAKSKSPRRSRTKEGDATPVSPSSTSPTPVPSLPSSSGQSPVASSSGPAAHTRSSNKTPRRPHTSAGPRDSTTKFSYATPAGHTSSDHQKRGKSSRPGTSELTGAGPIRTSRDSLYAGRPFSPSSVSTSASAIPRNMAAVVTTLPQDSTRASAEIREWEQELARIEVQSRRSSDLLGFSIKRFRPRMLLGKS</sequence>
<evidence type="ECO:0000313" key="3">
    <source>
        <dbReference type="Proteomes" id="UP000054007"/>
    </source>
</evidence>
<reference evidence="2 3" key="1">
    <citation type="journal article" date="2015" name="Fungal Genet. Biol.">
        <title>Evolution of novel wood decay mechanisms in Agaricales revealed by the genome sequences of Fistulina hepatica and Cylindrobasidium torrendii.</title>
        <authorList>
            <person name="Floudas D."/>
            <person name="Held B.W."/>
            <person name="Riley R."/>
            <person name="Nagy L.G."/>
            <person name="Koehler G."/>
            <person name="Ransdell A.S."/>
            <person name="Younus H."/>
            <person name="Chow J."/>
            <person name="Chiniquy J."/>
            <person name="Lipzen A."/>
            <person name="Tritt A."/>
            <person name="Sun H."/>
            <person name="Haridas S."/>
            <person name="LaButti K."/>
            <person name="Ohm R.A."/>
            <person name="Kues U."/>
            <person name="Blanchette R.A."/>
            <person name="Grigoriev I.V."/>
            <person name="Minto R.E."/>
            <person name="Hibbett D.S."/>
        </authorList>
    </citation>
    <scope>NUCLEOTIDE SEQUENCE [LARGE SCALE GENOMIC DNA]</scope>
    <source>
        <strain evidence="2 3">FP15055 ss-10</strain>
    </source>
</reference>
<keyword evidence="3" id="KW-1185">Reference proteome</keyword>
<evidence type="ECO:0000256" key="1">
    <source>
        <dbReference type="SAM" id="MobiDB-lite"/>
    </source>
</evidence>
<feature type="region of interest" description="Disordered" evidence="1">
    <location>
        <begin position="160"/>
        <end position="179"/>
    </location>
</feature>
<feature type="region of interest" description="Disordered" evidence="1">
    <location>
        <begin position="233"/>
        <end position="256"/>
    </location>
</feature>
<name>A0A0D7B1U5_9AGAR</name>
<dbReference type="Proteomes" id="UP000054007">
    <property type="component" value="Unassembled WGS sequence"/>
</dbReference>
<protein>
    <submittedName>
        <fullName evidence="2">Uncharacterized protein</fullName>
    </submittedName>
</protein>
<feature type="compositionally biased region" description="Low complexity" evidence="1">
    <location>
        <begin position="410"/>
        <end position="441"/>
    </location>
</feature>
<feature type="compositionally biased region" description="Polar residues" evidence="1">
    <location>
        <begin position="242"/>
        <end position="256"/>
    </location>
</feature>
<dbReference type="AlphaFoldDB" id="A0A0D7B1U5"/>
<dbReference type="EMBL" id="KN880652">
    <property type="protein sequence ID" value="KIY64139.1"/>
    <property type="molecule type" value="Genomic_DNA"/>
</dbReference>
<dbReference type="OrthoDB" id="3230530at2759"/>
<organism evidence="2 3">
    <name type="scientific">Cylindrobasidium torrendii FP15055 ss-10</name>
    <dbReference type="NCBI Taxonomy" id="1314674"/>
    <lineage>
        <taxon>Eukaryota</taxon>
        <taxon>Fungi</taxon>
        <taxon>Dikarya</taxon>
        <taxon>Basidiomycota</taxon>
        <taxon>Agaricomycotina</taxon>
        <taxon>Agaricomycetes</taxon>
        <taxon>Agaricomycetidae</taxon>
        <taxon>Agaricales</taxon>
        <taxon>Marasmiineae</taxon>
        <taxon>Physalacriaceae</taxon>
        <taxon>Cylindrobasidium</taxon>
    </lineage>
</organism>
<accession>A0A0D7B1U5</accession>
<feature type="compositionally biased region" description="Low complexity" evidence="1">
    <location>
        <begin position="514"/>
        <end position="523"/>
    </location>
</feature>
<feature type="compositionally biased region" description="Basic residues" evidence="1">
    <location>
        <begin position="392"/>
        <end position="403"/>
    </location>
</feature>
<dbReference type="STRING" id="1314674.A0A0D7B1U5"/>